<dbReference type="InterPro" id="IPR002350">
    <property type="entry name" value="Kazal_dom"/>
</dbReference>
<evidence type="ECO:0000256" key="4">
    <source>
        <dbReference type="ARBA" id="ARBA00022989"/>
    </source>
</evidence>
<keyword evidence="4 6" id="KW-1133">Transmembrane helix</keyword>
<keyword evidence="3 6" id="KW-0812">Transmembrane</keyword>
<proteinExistence type="predicted"/>
<dbReference type="Proteomes" id="UP001432027">
    <property type="component" value="Unassembled WGS sequence"/>
</dbReference>
<dbReference type="GO" id="GO:0015347">
    <property type="term" value="F:sodium-independent organic anion transmembrane transporter activity"/>
    <property type="evidence" value="ECO:0007669"/>
    <property type="project" value="TreeGrafter"/>
</dbReference>
<dbReference type="GO" id="GO:0043252">
    <property type="term" value="P:sodium-independent organic anion transport"/>
    <property type="evidence" value="ECO:0007669"/>
    <property type="project" value="TreeGrafter"/>
</dbReference>
<dbReference type="AlphaFoldDB" id="A0AAV5TXZ3"/>
<feature type="domain" description="Kazal-like" evidence="7">
    <location>
        <begin position="1"/>
        <end position="38"/>
    </location>
</feature>
<keyword evidence="2" id="KW-1003">Cell membrane</keyword>
<gene>
    <name evidence="8" type="ORF">PENTCL1PPCAC_21521</name>
</gene>
<comment type="subcellular location">
    <subcellularLocation>
        <location evidence="1">Cell membrane</location>
        <topology evidence="1">Multi-pass membrane protein</topology>
    </subcellularLocation>
</comment>
<dbReference type="PANTHER" id="PTHR11388:SF100">
    <property type="entry name" value="SOLUTE CARRIER ORGANIC ANION TRANSPORTER FAMILY MEMBER 4A1"/>
    <property type="match status" value="1"/>
</dbReference>
<comment type="caution">
    <text evidence="8">The sequence shown here is derived from an EMBL/GenBank/DDBJ whole genome shotgun (WGS) entry which is preliminary data.</text>
</comment>
<keyword evidence="9" id="KW-1185">Reference proteome</keyword>
<sequence>NPVCDAQKGVMFFSECSAGCKRQVQENGTLSVKWEDCACLSYGGPDYDPSKTLTSEYCNPSCGFNIILFMILLFCAIVATFATYS</sequence>
<evidence type="ECO:0000259" key="7">
    <source>
        <dbReference type="PROSITE" id="PS51465"/>
    </source>
</evidence>
<dbReference type="EMBL" id="BTSX01000005">
    <property type="protein sequence ID" value="GMS99346.1"/>
    <property type="molecule type" value="Genomic_DNA"/>
</dbReference>
<evidence type="ECO:0000256" key="3">
    <source>
        <dbReference type="ARBA" id="ARBA00022692"/>
    </source>
</evidence>
<feature type="non-terminal residue" evidence="8">
    <location>
        <position position="85"/>
    </location>
</feature>
<evidence type="ECO:0000313" key="8">
    <source>
        <dbReference type="EMBL" id="GMS99346.1"/>
    </source>
</evidence>
<name>A0AAV5TXZ3_9BILA</name>
<feature type="non-terminal residue" evidence="8">
    <location>
        <position position="1"/>
    </location>
</feature>
<evidence type="ECO:0000256" key="6">
    <source>
        <dbReference type="SAM" id="Phobius"/>
    </source>
</evidence>
<dbReference type="PROSITE" id="PS51465">
    <property type="entry name" value="KAZAL_2"/>
    <property type="match status" value="1"/>
</dbReference>
<dbReference type="PANTHER" id="PTHR11388">
    <property type="entry name" value="ORGANIC ANION TRANSPORTER"/>
    <property type="match status" value="1"/>
</dbReference>
<keyword evidence="5 6" id="KW-0472">Membrane</keyword>
<evidence type="ECO:0000313" key="9">
    <source>
        <dbReference type="Proteomes" id="UP001432027"/>
    </source>
</evidence>
<protein>
    <recommendedName>
        <fullName evidence="7">Kazal-like domain-containing protein</fullName>
    </recommendedName>
</protein>
<dbReference type="InterPro" id="IPR004156">
    <property type="entry name" value="OATP"/>
</dbReference>
<evidence type="ECO:0000256" key="1">
    <source>
        <dbReference type="ARBA" id="ARBA00004651"/>
    </source>
</evidence>
<feature type="transmembrane region" description="Helical" evidence="6">
    <location>
        <begin position="63"/>
        <end position="84"/>
    </location>
</feature>
<dbReference type="GO" id="GO:0016323">
    <property type="term" value="C:basolateral plasma membrane"/>
    <property type="evidence" value="ECO:0007669"/>
    <property type="project" value="TreeGrafter"/>
</dbReference>
<accession>A0AAV5TXZ3</accession>
<evidence type="ECO:0000256" key="5">
    <source>
        <dbReference type="ARBA" id="ARBA00023136"/>
    </source>
</evidence>
<organism evidence="8 9">
    <name type="scientific">Pristionchus entomophagus</name>
    <dbReference type="NCBI Taxonomy" id="358040"/>
    <lineage>
        <taxon>Eukaryota</taxon>
        <taxon>Metazoa</taxon>
        <taxon>Ecdysozoa</taxon>
        <taxon>Nematoda</taxon>
        <taxon>Chromadorea</taxon>
        <taxon>Rhabditida</taxon>
        <taxon>Rhabditina</taxon>
        <taxon>Diplogasteromorpha</taxon>
        <taxon>Diplogasteroidea</taxon>
        <taxon>Neodiplogasteridae</taxon>
        <taxon>Pristionchus</taxon>
    </lineage>
</organism>
<evidence type="ECO:0000256" key="2">
    <source>
        <dbReference type="ARBA" id="ARBA00022475"/>
    </source>
</evidence>
<reference evidence="8" key="1">
    <citation type="submission" date="2023-10" db="EMBL/GenBank/DDBJ databases">
        <title>Genome assembly of Pristionchus species.</title>
        <authorList>
            <person name="Yoshida K."/>
            <person name="Sommer R.J."/>
        </authorList>
    </citation>
    <scope>NUCLEOTIDE SEQUENCE</scope>
    <source>
        <strain evidence="8">RS0144</strain>
    </source>
</reference>